<evidence type="ECO:0000313" key="3">
    <source>
        <dbReference type="Proteomes" id="UP000612352"/>
    </source>
</evidence>
<gene>
    <name evidence="2" type="ORF">I8D64_03845</name>
</gene>
<sequence>MTPPPRGRRRSSSEAPFPDLGPVGEAIPITTGSAELVVESDGSVLLLVNGVPSSHLDPDPEHLVFEYMRWMRTAMRCWAAERRAGDGKDGDGSPRRGLELAVAHLGGAGCTLPRTLAHDWPRARQIVVELDALLAEHVRTWFSLPRSPQLRIRVDDAAHALAEWREDRFDVLTRDVFAGDRTPSSLTSVAAARHARRVLTADGLYLANCASRPGSRLLADELTTLSSVFAHVGAIAEPAHLKGRRRGNCVLLASDAPLPASLDRALRSDPVAVRLAAGEDAARIAAPGTVLEGAAQG</sequence>
<feature type="region of interest" description="Disordered" evidence="1">
    <location>
        <begin position="1"/>
        <end position="24"/>
    </location>
</feature>
<evidence type="ECO:0000256" key="1">
    <source>
        <dbReference type="SAM" id="MobiDB-lite"/>
    </source>
</evidence>
<dbReference type="RefSeq" id="WP_200501132.1">
    <property type="nucleotide sequence ID" value="NZ_JAEDAJ010000001.1"/>
</dbReference>
<dbReference type="EMBL" id="JAEDAJ010000001">
    <property type="protein sequence ID" value="MBK0330528.1"/>
    <property type="molecule type" value="Genomic_DNA"/>
</dbReference>
<evidence type="ECO:0000313" key="2">
    <source>
        <dbReference type="EMBL" id="MBK0330528.1"/>
    </source>
</evidence>
<comment type="caution">
    <text evidence="2">The sequence shown here is derived from an EMBL/GenBank/DDBJ whole genome shotgun (WGS) entry which is preliminary data.</text>
</comment>
<name>A0ABS1B795_9MICO</name>
<organism evidence="2 3">
    <name type="scientific">Brachybacterium halotolerans</name>
    <dbReference type="NCBI Taxonomy" id="2795215"/>
    <lineage>
        <taxon>Bacteria</taxon>
        <taxon>Bacillati</taxon>
        <taxon>Actinomycetota</taxon>
        <taxon>Actinomycetes</taxon>
        <taxon>Micrococcales</taxon>
        <taxon>Dermabacteraceae</taxon>
        <taxon>Brachybacterium</taxon>
    </lineage>
</organism>
<proteinExistence type="predicted"/>
<dbReference type="InterPro" id="IPR029063">
    <property type="entry name" value="SAM-dependent_MTases_sf"/>
</dbReference>
<reference evidence="2 3" key="1">
    <citation type="submission" date="2020-12" db="EMBL/GenBank/DDBJ databases">
        <title>Brachybacterium sp. MASK1Z-5, whole genome shotgun sequence.</title>
        <authorList>
            <person name="Tuo L."/>
        </authorList>
    </citation>
    <scope>NUCLEOTIDE SEQUENCE [LARGE SCALE GENOMIC DNA]</scope>
    <source>
        <strain evidence="2 3">MASK1Z-5</strain>
    </source>
</reference>
<dbReference type="SUPFAM" id="SSF53335">
    <property type="entry name" value="S-adenosyl-L-methionine-dependent methyltransferases"/>
    <property type="match status" value="1"/>
</dbReference>
<dbReference type="Gene3D" id="3.40.50.150">
    <property type="entry name" value="Vaccinia Virus protein VP39"/>
    <property type="match status" value="1"/>
</dbReference>
<feature type="compositionally biased region" description="Basic residues" evidence="1">
    <location>
        <begin position="1"/>
        <end position="10"/>
    </location>
</feature>
<keyword evidence="3" id="KW-1185">Reference proteome</keyword>
<accession>A0ABS1B795</accession>
<dbReference type="Proteomes" id="UP000612352">
    <property type="component" value="Unassembled WGS sequence"/>
</dbReference>
<dbReference type="NCBIfam" id="NF037959">
    <property type="entry name" value="MFS_SpdSyn"/>
    <property type="match status" value="1"/>
</dbReference>
<protein>
    <submittedName>
        <fullName evidence="2">Fused MFS/spermidine synthase</fullName>
    </submittedName>
</protein>